<dbReference type="PANTHER" id="PTHR12147">
    <property type="entry name" value="METALLOPEPTIDASE M28 FAMILY MEMBER"/>
    <property type="match status" value="1"/>
</dbReference>
<keyword evidence="9" id="KW-0812">Transmembrane</keyword>
<dbReference type="InterPro" id="IPR007484">
    <property type="entry name" value="Peptidase_M28"/>
</dbReference>
<evidence type="ECO:0000256" key="8">
    <source>
        <dbReference type="ARBA" id="ARBA00031512"/>
    </source>
</evidence>
<feature type="transmembrane region" description="Helical" evidence="9">
    <location>
        <begin position="456"/>
        <end position="472"/>
    </location>
</feature>
<comment type="function">
    <text evidence="1">May be involved in vacuolar sorting and osmoregulation.</text>
</comment>
<evidence type="ECO:0000256" key="7">
    <source>
        <dbReference type="ARBA" id="ARBA00023180"/>
    </source>
</evidence>
<evidence type="ECO:0000313" key="11">
    <source>
        <dbReference type="EMBL" id="MFD2590517.1"/>
    </source>
</evidence>
<evidence type="ECO:0000256" key="5">
    <source>
        <dbReference type="ARBA" id="ARBA00022554"/>
    </source>
</evidence>
<evidence type="ECO:0000256" key="6">
    <source>
        <dbReference type="ARBA" id="ARBA00022989"/>
    </source>
</evidence>
<feature type="transmembrane region" description="Helical" evidence="9">
    <location>
        <begin position="328"/>
        <end position="349"/>
    </location>
</feature>
<dbReference type="SUPFAM" id="SSF53187">
    <property type="entry name" value="Zn-dependent exopeptidases"/>
    <property type="match status" value="1"/>
</dbReference>
<comment type="subcellular location">
    <subcellularLocation>
        <location evidence="2">Vacuole membrane</location>
        <topology evidence="2">Multi-pass membrane protein</topology>
    </subcellularLocation>
</comment>
<name>A0ABW5N661_9FLAO</name>
<feature type="transmembrane region" description="Helical" evidence="9">
    <location>
        <begin position="536"/>
        <end position="553"/>
    </location>
</feature>
<evidence type="ECO:0000256" key="4">
    <source>
        <dbReference type="ARBA" id="ARBA00017435"/>
    </source>
</evidence>
<evidence type="ECO:0000256" key="9">
    <source>
        <dbReference type="SAM" id="Phobius"/>
    </source>
</evidence>
<feature type="transmembrane region" description="Helical" evidence="9">
    <location>
        <begin position="403"/>
        <end position="420"/>
    </location>
</feature>
<keyword evidence="6 9" id="KW-1133">Transmembrane helix</keyword>
<keyword evidence="5" id="KW-0926">Vacuole</keyword>
<sequence length="804" mass="90596">MKKFPSLFSLVLILFAIWYTFYSSMPQRISQQDAPETSFSTMRALEHVKQVAKKPHYTGSKEQEDTRDYIISQLKALDLSPTIQKGFTIYKQGECSDVQNIIAKIPGSEPGKAVLLLTHYDSDPHSSIGASDAASGVATILEGVRAFLSHNKTPKNDIIICFSDGEEIGLLGADLFVKKHPWAKDIGIALNFEARGSGGNSFMLMETNGKNKNMIEAFSKANPSYPVTNSLAYSIYKMLPNDTDLTALREQGNIDGFNFAFIDDHYDYHTLNDTWQNLDKNSLQHQGSYLMPLLTYFSEADLHNLKSDKDYIYFNAPLVNMVTYPFDWIYTLLIIATILFIAVIIYGRVSYKISIKDTFKGGIALLISLLLAGGITFGGWSLLQIIYPHYSEIQHGFTYNGHQYIAAFVFLSIGICFKVYAHFTSHQTPTSFAIAPIAVWILICLLSSLYLKGASYFTVLIFFSILSILVLIRQTKPNAVLMVLLSVPAIYIITPFIATFPVALGLKILFVSAILTVLLFGLLLPILGFYKRKKSLGNIAFLLALVFLISAHFKSDFTETRQKPNSLVYILDTDENKAVWASYDAILDSWTKNYIKPGENIAETYNKNTIQNKYERGFAFASIAPSKKIPAPSLEIIKDTITGSSRILSLSIIPNRNVNRIDLYTKKLFNFESLEVNNETAIDFTYKDNNTYNAFTKRWSKNLLTYHTNGRKPLHVQMKFHKDSIPTLIVYESSYDLLNNPLFSIPSRNKKMMPKPFILNDAIVTKKSIRLAYIEKIKDTIQTDSINLQKTPVVPSITTSKESM</sequence>
<evidence type="ECO:0000313" key="12">
    <source>
        <dbReference type="Proteomes" id="UP001597459"/>
    </source>
</evidence>
<feature type="domain" description="Peptidase M28" evidence="10">
    <location>
        <begin position="100"/>
        <end position="290"/>
    </location>
</feature>
<reference evidence="12" key="1">
    <citation type="journal article" date="2019" name="Int. J. Syst. Evol. Microbiol.">
        <title>The Global Catalogue of Microorganisms (GCM) 10K type strain sequencing project: providing services to taxonomists for standard genome sequencing and annotation.</title>
        <authorList>
            <consortium name="The Broad Institute Genomics Platform"/>
            <consortium name="The Broad Institute Genome Sequencing Center for Infectious Disease"/>
            <person name="Wu L."/>
            <person name="Ma J."/>
        </authorList>
    </citation>
    <scope>NUCLEOTIDE SEQUENCE [LARGE SCALE GENOMIC DNA]</scope>
    <source>
        <strain evidence="12">KCTC 42423</strain>
    </source>
</reference>
<dbReference type="Gene3D" id="3.40.630.10">
    <property type="entry name" value="Zn peptidases"/>
    <property type="match status" value="1"/>
</dbReference>
<dbReference type="Pfam" id="PF04389">
    <property type="entry name" value="Peptidase_M28"/>
    <property type="match status" value="1"/>
</dbReference>
<dbReference type="PANTHER" id="PTHR12147:SF58">
    <property type="entry name" value="VACUOLAR MEMBRANE PROTEASE"/>
    <property type="match status" value="1"/>
</dbReference>
<keyword evidence="7" id="KW-0325">Glycoprotein</keyword>
<organism evidence="11 12">
    <name type="scientific">Aquimarina hainanensis</name>
    <dbReference type="NCBI Taxonomy" id="1578017"/>
    <lineage>
        <taxon>Bacteria</taxon>
        <taxon>Pseudomonadati</taxon>
        <taxon>Bacteroidota</taxon>
        <taxon>Flavobacteriia</taxon>
        <taxon>Flavobacteriales</taxon>
        <taxon>Flavobacteriaceae</taxon>
        <taxon>Aquimarina</taxon>
    </lineage>
</organism>
<proteinExistence type="inferred from homology"/>
<gene>
    <name evidence="11" type="ORF">ACFSTE_06700</name>
</gene>
<feature type="transmembrane region" description="Helical" evidence="9">
    <location>
        <begin position="432"/>
        <end position="450"/>
    </location>
</feature>
<protein>
    <recommendedName>
        <fullName evidence="4">Vacuolar membrane protease</fullName>
    </recommendedName>
    <alternativeName>
        <fullName evidence="8">FXNA-related family protease 1</fullName>
    </alternativeName>
</protein>
<feature type="transmembrane region" description="Helical" evidence="9">
    <location>
        <begin position="508"/>
        <end position="529"/>
    </location>
</feature>
<feature type="transmembrane region" description="Helical" evidence="9">
    <location>
        <begin position="479"/>
        <end position="502"/>
    </location>
</feature>
<evidence type="ECO:0000259" key="10">
    <source>
        <dbReference type="Pfam" id="PF04389"/>
    </source>
</evidence>
<evidence type="ECO:0000256" key="3">
    <source>
        <dbReference type="ARBA" id="ARBA00010918"/>
    </source>
</evidence>
<evidence type="ECO:0000256" key="1">
    <source>
        <dbReference type="ARBA" id="ARBA00003273"/>
    </source>
</evidence>
<evidence type="ECO:0000256" key="2">
    <source>
        <dbReference type="ARBA" id="ARBA00004128"/>
    </source>
</evidence>
<feature type="transmembrane region" description="Helical" evidence="9">
    <location>
        <begin position="361"/>
        <end position="383"/>
    </location>
</feature>
<dbReference type="RefSeq" id="WP_254884118.1">
    <property type="nucleotide sequence ID" value="NZ_JBHSJV010000001.1"/>
</dbReference>
<keyword evidence="9" id="KW-0472">Membrane</keyword>
<dbReference type="InterPro" id="IPR045175">
    <property type="entry name" value="M28_fam"/>
</dbReference>
<comment type="caution">
    <text evidence="11">The sequence shown here is derived from an EMBL/GenBank/DDBJ whole genome shotgun (WGS) entry which is preliminary data.</text>
</comment>
<accession>A0ABW5N661</accession>
<comment type="similarity">
    <text evidence="3">Belongs to the peptidase M28 family.</text>
</comment>
<dbReference type="EMBL" id="JBHULX010000004">
    <property type="protein sequence ID" value="MFD2590517.1"/>
    <property type="molecule type" value="Genomic_DNA"/>
</dbReference>
<keyword evidence="12" id="KW-1185">Reference proteome</keyword>
<dbReference type="Proteomes" id="UP001597459">
    <property type="component" value="Unassembled WGS sequence"/>
</dbReference>